<comment type="caution">
    <text evidence="2">The sequence shown here is derived from an EMBL/GenBank/DDBJ whole genome shotgun (WGS) entry which is preliminary data.</text>
</comment>
<keyword evidence="3" id="KW-1185">Reference proteome</keyword>
<feature type="compositionally biased region" description="Low complexity" evidence="1">
    <location>
        <begin position="28"/>
        <end position="37"/>
    </location>
</feature>
<dbReference type="GeneID" id="68102204"/>
<feature type="region of interest" description="Disordered" evidence="1">
    <location>
        <begin position="191"/>
        <end position="303"/>
    </location>
</feature>
<feature type="region of interest" description="Disordered" evidence="1">
    <location>
        <begin position="325"/>
        <end position="347"/>
    </location>
</feature>
<evidence type="ECO:0000256" key="1">
    <source>
        <dbReference type="SAM" id="MobiDB-lite"/>
    </source>
</evidence>
<reference evidence="2 3" key="1">
    <citation type="journal article" date="2018" name="BMC Genomics">
        <title>The genome of Naegleria lovaniensis, the basis for a comparative approach to unravel pathogenicity factors of the human pathogenic amoeba N. fowleri.</title>
        <authorList>
            <person name="Liechti N."/>
            <person name="Schurch N."/>
            <person name="Bruggmann R."/>
            <person name="Wittwer M."/>
        </authorList>
    </citation>
    <scope>NUCLEOTIDE SEQUENCE [LARGE SCALE GENOMIC DNA]</scope>
    <source>
        <strain evidence="2 3">ATCC 30569</strain>
    </source>
</reference>
<dbReference type="EMBL" id="PYSW02000003">
    <property type="protein sequence ID" value="KAG2393173.1"/>
    <property type="molecule type" value="Genomic_DNA"/>
</dbReference>
<sequence length="439" mass="48291">MHRPTPNSFSSQPTERSSTTAFTSSLSGGNNNNNGGNQSITTVQISHPNTTMTTSGTAPTVILPIPFPSTSFATPPPQQQGISSSQYILQQRQNNNTTWMTTNQFSLLNASTSLNETSQPNVTSSLQNQNVHPSNMFNSYSTSGSTVNSSNYEKNTTTTTTIVQNYTPMLRLDLMDVLHTLHQEGYSVDTNEQRQQQFHQPHHSGDIFNPTNIKKDVSHPENYSPLQPHTMDMRPFSTSSSLSSNLRNELLKHSSSSSPVQPIPPASHQIQPNLFPPPTPTTTPQQPPQSSIPNITFTSPSSSSSCTVISSSLSTWSHLETEVSSSSSNIPITHTSTQNVPQQHGEQTTRAFVIHENEYEKKKAPKTKKAKSENYTNQKKMEFRMELNTTKEKKSNTSSNRFIQVVEETNAVSSSSRRRSTSSSTASSPLSPSTKVSRP</sequence>
<feature type="compositionally biased region" description="Low complexity" evidence="1">
    <location>
        <begin position="288"/>
        <end position="303"/>
    </location>
</feature>
<feature type="compositionally biased region" description="Pro residues" evidence="1">
    <location>
        <begin position="274"/>
        <end position="287"/>
    </location>
</feature>
<dbReference type="RefSeq" id="XP_044555067.1">
    <property type="nucleotide sequence ID" value="XM_044699972.1"/>
</dbReference>
<evidence type="ECO:0000313" key="2">
    <source>
        <dbReference type="EMBL" id="KAG2393173.1"/>
    </source>
</evidence>
<feature type="region of interest" description="Disordered" evidence="1">
    <location>
        <begin position="1"/>
        <end position="42"/>
    </location>
</feature>
<proteinExistence type="predicted"/>
<gene>
    <name evidence="2" type="ORF">C9374_009750</name>
</gene>
<organism evidence="2 3">
    <name type="scientific">Naegleria lovaniensis</name>
    <name type="common">Amoeba</name>
    <dbReference type="NCBI Taxonomy" id="51637"/>
    <lineage>
        <taxon>Eukaryota</taxon>
        <taxon>Discoba</taxon>
        <taxon>Heterolobosea</taxon>
        <taxon>Tetramitia</taxon>
        <taxon>Eutetramitia</taxon>
        <taxon>Vahlkampfiidae</taxon>
        <taxon>Naegleria</taxon>
    </lineage>
</organism>
<feature type="region of interest" description="Disordered" evidence="1">
    <location>
        <begin position="360"/>
        <end position="439"/>
    </location>
</feature>
<protein>
    <submittedName>
        <fullName evidence="2">Uncharacterized protein</fullName>
    </submittedName>
</protein>
<feature type="compositionally biased region" description="Low complexity" evidence="1">
    <location>
        <begin position="237"/>
        <end position="260"/>
    </location>
</feature>
<evidence type="ECO:0000313" key="3">
    <source>
        <dbReference type="Proteomes" id="UP000816034"/>
    </source>
</evidence>
<dbReference type="Proteomes" id="UP000816034">
    <property type="component" value="Unassembled WGS sequence"/>
</dbReference>
<feature type="compositionally biased region" description="Polar residues" evidence="1">
    <location>
        <begin position="1"/>
        <end position="27"/>
    </location>
</feature>
<feature type="compositionally biased region" description="Polar residues" evidence="1">
    <location>
        <begin position="329"/>
        <end position="347"/>
    </location>
</feature>
<dbReference type="AlphaFoldDB" id="A0AA88KPI8"/>
<feature type="compositionally biased region" description="Basic and acidic residues" evidence="1">
    <location>
        <begin position="379"/>
        <end position="395"/>
    </location>
</feature>
<accession>A0AA88KPI8</accession>
<feature type="compositionally biased region" description="Low complexity" evidence="1">
    <location>
        <begin position="421"/>
        <end position="439"/>
    </location>
</feature>
<name>A0AA88KPI8_NAELO</name>